<sequence length="286" mass="31482">MIDNAALAMEQKSGAASTSAGLRLNIRADMKAHALLLADRLDLKSFKIADCLATTPLTLEVSAEGGVAVLFRYGVVVFFGVQALDEVRFIASLGPLLTNSYEMPETEELVIHCGMGSVGVQSGAVSLDEISLEKLQVIADALSKNLVLSLYEKKVAGEFDKIEPLAQELALHGRVSADSRKLLSKIGSMLLIEHRMVGRAEIGDKPETLWNFPQLEGLYAELEDEFELKERQSALDRKLGLISDTAQTLADVWDNKQLHRLEWYVIGLILFEIVIGLFELGDKFLH</sequence>
<keyword evidence="3" id="KW-1185">Reference proteome</keyword>
<name>A0A6F8VH55_9PROT</name>
<accession>A0A6F8VH55</accession>
<evidence type="ECO:0000313" key="3">
    <source>
        <dbReference type="Proteomes" id="UP000502260"/>
    </source>
</evidence>
<reference evidence="3" key="1">
    <citation type="submission" date="2020-03" db="EMBL/GenBank/DDBJ databases">
        <title>Complete genome sequence of sulfur-oxidizing bacterium skT11.</title>
        <authorList>
            <person name="Kanda M."/>
            <person name="Kojima H."/>
            <person name="Fukui M."/>
        </authorList>
    </citation>
    <scope>NUCLEOTIDE SEQUENCE [LARGE SCALE GENOMIC DNA]</scope>
    <source>
        <strain evidence="3">skT11</strain>
    </source>
</reference>
<organism evidence="2 3">
    <name type="scientific">Sulfurimicrobium lacus</name>
    <dbReference type="NCBI Taxonomy" id="2715678"/>
    <lineage>
        <taxon>Bacteria</taxon>
        <taxon>Pseudomonadati</taxon>
        <taxon>Pseudomonadota</taxon>
        <taxon>Betaproteobacteria</taxon>
        <taxon>Nitrosomonadales</taxon>
        <taxon>Sulfuricellaceae</taxon>
        <taxon>Sulfurimicrobium</taxon>
    </lineage>
</organism>
<gene>
    <name evidence="2" type="ORF">SKTS_29350</name>
</gene>
<dbReference type="Pfam" id="PF02582">
    <property type="entry name" value="DUF155"/>
    <property type="match status" value="1"/>
</dbReference>
<dbReference type="AlphaFoldDB" id="A0A6F8VH55"/>
<protein>
    <recommendedName>
        <fullName evidence="1">DUF155 domain-containing protein</fullName>
    </recommendedName>
</protein>
<evidence type="ECO:0000259" key="1">
    <source>
        <dbReference type="Pfam" id="PF02582"/>
    </source>
</evidence>
<dbReference type="RefSeq" id="WP_244617358.1">
    <property type="nucleotide sequence ID" value="NZ_AP022853.1"/>
</dbReference>
<proteinExistence type="predicted"/>
<dbReference type="EMBL" id="AP022853">
    <property type="protein sequence ID" value="BCB28049.1"/>
    <property type="molecule type" value="Genomic_DNA"/>
</dbReference>
<dbReference type="Proteomes" id="UP000502260">
    <property type="component" value="Chromosome"/>
</dbReference>
<dbReference type="KEGG" id="slac:SKTS_29350"/>
<dbReference type="InterPro" id="IPR003734">
    <property type="entry name" value="DUF155"/>
</dbReference>
<dbReference type="PANTHER" id="PTHR16255:SF1">
    <property type="entry name" value="REQUIRED FOR MEIOTIC NUCLEAR DIVISION PROTEIN 1 HOMOLOG"/>
    <property type="match status" value="1"/>
</dbReference>
<dbReference type="PANTHER" id="PTHR16255">
    <property type="entry name" value="REQUIRED FOR MEIOTIC NUCLEAR DIVISION PROTEIN 1 HOMOLOG"/>
    <property type="match status" value="1"/>
</dbReference>
<feature type="domain" description="DUF155" evidence="1">
    <location>
        <begin position="69"/>
        <end position="235"/>
    </location>
</feature>
<evidence type="ECO:0000313" key="2">
    <source>
        <dbReference type="EMBL" id="BCB28049.1"/>
    </source>
</evidence>
<dbReference type="InterPro" id="IPR051624">
    <property type="entry name" value="RMD1/Sad1-interacting"/>
</dbReference>